<keyword evidence="8" id="KW-0418">Kinase</keyword>
<dbReference type="PANTHER" id="PTHR43065:SF50">
    <property type="entry name" value="HISTIDINE KINASE"/>
    <property type="match status" value="1"/>
</dbReference>
<dbReference type="SMART" id="SM00387">
    <property type="entry name" value="HATPase_c"/>
    <property type="match status" value="1"/>
</dbReference>
<proteinExistence type="predicted"/>
<dbReference type="CDD" id="cd06225">
    <property type="entry name" value="HAMP"/>
    <property type="match status" value="1"/>
</dbReference>
<keyword evidence="4" id="KW-1003">Cell membrane</keyword>
<dbReference type="InterPro" id="IPR003661">
    <property type="entry name" value="HisK_dim/P_dom"/>
</dbReference>
<evidence type="ECO:0000256" key="3">
    <source>
        <dbReference type="ARBA" id="ARBA00012438"/>
    </source>
</evidence>
<organism evidence="16">
    <name type="scientific">Leptolyngbya sp. NK1-12</name>
    <dbReference type="NCBI Taxonomy" id="2547451"/>
    <lineage>
        <taxon>Bacteria</taxon>
        <taxon>Bacillati</taxon>
        <taxon>Cyanobacteriota</taxon>
        <taxon>Cyanophyceae</taxon>
        <taxon>Leptolyngbyales</taxon>
        <taxon>Leptolyngbyaceae</taxon>
        <taxon>Leptolyngbya group</taxon>
        <taxon>Leptolyngbya</taxon>
    </lineage>
</organism>
<feature type="coiled-coil region" evidence="12">
    <location>
        <begin position="413"/>
        <end position="461"/>
    </location>
</feature>
<dbReference type="InterPro" id="IPR004358">
    <property type="entry name" value="Sig_transdc_His_kin-like_C"/>
</dbReference>
<evidence type="ECO:0000313" key="16">
    <source>
        <dbReference type="EMBL" id="WNZ25641.1"/>
    </source>
</evidence>
<feature type="domain" description="HAMP" evidence="15">
    <location>
        <begin position="369"/>
        <end position="421"/>
    </location>
</feature>
<dbReference type="Gene3D" id="3.30.450.20">
    <property type="entry name" value="PAS domain"/>
    <property type="match status" value="1"/>
</dbReference>
<keyword evidence="12" id="KW-0175">Coiled coil</keyword>
<dbReference type="CDD" id="cd00082">
    <property type="entry name" value="HisKA"/>
    <property type="match status" value="1"/>
</dbReference>
<dbReference type="EC" id="2.7.13.3" evidence="3"/>
<dbReference type="InterPro" id="IPR033479">
    <property type="entry name" value="dCache_1"/>
</dbReference>
<dbReference type="Pfam" id="PF00672">
    <property type="entry name" value="HAMP"/>
    <property type="match status" value="1"/>
</dbReference>
<keyword evidence="11 13" id="KW-0472">Membrane</keyword>
<evidence type="ECO:0000256" key="6">
    <source>
        <dbReference type="ARBA" id="ARBA00022679"/>
    </source>
</evidence>
<protein>
    <recommendedName>
        <fullName evidence="3">histidine kinase</fullName>
        <ecNumber evidence="3">2.7.13.3</ecNumber>
    </recommendedName>
</protein>
<evidence type="ECO:0000256" key="10">
    <source>
        <dbReference type="ARBA" id="ARBA00023012"/>
    </source>
</evidence>
<dbReference type="InterPro" id="IPR003660">
    <property type="entry name" value="HAMP_dom"/>
</dbReference>
<dbReference type="InterPro" id="IPR036097">
    <property type="entry name" value="HisK_dim/P_sf"/>
</dbReference>
<evidence type="ECO:0000256" key="2">
    <source>
        <dbReference type="ARBA" id="ARBA00004651"/>
    </source>
</evidence>
<evidence type="ECO:0000259" key="14">
    <source>
        <dbReference type="PROSITE" id="PS50109"/>
    </source>
</evidence>
<dbReference type="Pfam" id="PF02518">
    <property type="entry name" value="HATPase_c"/>
    <property type="match status" value="1"/>
</dbReference>
<dbReference type="InterPro" id="IPR005467">
    <property type="entry name" value="His_kinase_dom"/>
</dbReference>
<accession>A0AA96WN99</accession>
<dbReference type="GO" id="GO:0005886">
    <property type="term" value="C:plasma membrane"/>
    <property type="evidence" value="ECO:0007669"/>
    <property type="project" value="UniProtKB-SubCell"/>
</dbReference>
<evidence type="ECO:0000256" key="5">
    <source>
        <dbReference type="ARBA" id="ARBA00022553"/>
    </source>
</evidence>
<name>A0AA96WN99_9CYAN</name>
<feature type="domain" description="Histidine kinase" evidence="14">
    <location>
        <begin position="470"/>
        <end position="728"/>
    </location>
</feature>
<dbReference type="Gene3D" id="6.10.340.10">
    <property type="match status" value="1"/>
</dbReference>
<dbReference type="PRINTS" id="PR00344">
    <property type="entry name" value="BCTRLSENSOR"/>
</dbReference>
<keyword evidence="5" id="KW-0597">Phosphoprotein</keyword>
<evidence type="ECO:0000256" key="9">
    <source>
        <dbReference type="ARBA" id="ARBA00022989"/>
    </source>
</evidence>
<keyword evidence="9 13" id="KW-1133">Transmembrane helix</keyword>
<keyword evidence="10" id="KW-0902">Two-component regulatory system</keyword>
<dbReference type="Gene3D" id="3.30.565.10">
    <property type="entry name" value="Histidine kinase-like ATPase, C-terminal domain"/>
    <property type="match status" value="1"/>
</dbReference>
<keyword evidence="6" id="KW-0808">Transferase</keyword>
<dbReference type="InterPro" id="IPR036890">
    <property type="entry name" value="HATPase_C_sf"/>
</dbReference>
<evidence type="ECO:0000256" key="11">
    <source>
        <dbReference type="ARBA" id="ARBA00023136"/>
    </source>
</evidence>
<evidence type="ECO:0000259" key="15">
    <source>
        <dbReference type="PROSITE" id="PS50885"/>
    </source>
</evidence>
<evidence type="ECO:0000256" key="12">
    <source>
        <dbReference type="SAM" id="Coils"/>
    </source>
</evidence>
<feature type="transmembrane region" description="Helical" evidence="13">
    <location>
        <begin position="349"/>
        <end position="372"/>
    </location>
</feature>
<keyword evidence="7 13" id="KW-0812">Transmembrane</keyword>
<dbReference type="PANTHER" id="PTHR43065">
    <property type="entry name" value="SENSOR HISTIDINE KINASE"/>
    <property type="match status" value="1"/>
</dbReference>
<dbReference type="SUPFAM" id="SSF55874">
    <property type="entry name" value="ATPase domain of HSP90 chaperone/DNA topoisomerase II/histidine kinase"/>
    <property type="match status" value="1"/>
</dbReference>
<dbReference type="SUPFAM" id="SSF158472">
    <property type="entry name" value="HAMP domain-like"/>
    <property type="match status" value="1"/>
</dbReference>
<dbReference type="Gene3D" id="1.10.287.130">
    <property type="match status" value="1"/>
</dbReference>
<sequence length="735" mass="81841">MALKVPVRQSVFKQLSLRLILIVPFVLQISVAVGLTGYLAIRNGQKSVNTITSQLRSEISSNINQQILTYLEKPYIVNQMIAAGIAEGQISITDMPALEQLYWRLVNQGTVDFLQTGTATGANVLVERLEEGLIVARTGEASDLPKRQSYRLDHQGRRVEQLKTQEFDPRTRPWYRAAQENGELTWSEIFIAASGSRATISLSQPLYSKTGRFLGVQNNNFRLARIHEFLKRVAVGQTGQTFIVDRSGKLIASSVVEQPYKIQGEVLNLVAAKDTENSVIRATANALIDRFGSFGQIAQVQQLEVQINGERQFVQISPLQDGRGIDWFSVVVIPESDFMAEIDANTRTTILLCLAALMMATIVGIYTSQWIAQPILRLSQASEAIADGAFDQSVNPSKVRELGVLARSFNRMAQQLRESFTALAQTNEQLEQRVEERTIELSNTLQELQRTQSQMIQAEKMSSLGQLVAGVAHEINNPMNFIHGNMTHVSQYARDLLELVQLYQQEFPTPTAAIEAKVEEIDLTFLTEDMLKLLNSMKLGTERIQEIVKSLRTFSRLDEAQVKEVNIHEGLESTLLILQHRLKANGNRPEILVMRDYGDLPLVECYPGQLNQVFMNVLVNAIDALEEGNVKRTYQEIKSNPNQIVIRTSIVNAAWIQIAIADNGPGISEAVQPYIFNPFFTTKPVGKGTGMGMSISHQIVTEKHGGKLDCFSTVGVGTEFVIQIPIRLEVGSTDA</sequence>
<gene>
    <name evidence="16" type="ORF">HJG54_24245</name>
</gene>
<dbReference type="AlphaFoldDB" id="A0AA96WN99"/>
<reference evidence="16" key="1">
    <citation type="submission" date="2020-05" db="EMBL/GenBank/DDBJ databases">
        <authorList>
            <person name="Zhu T."/>
            <person name="Keshari N."/>
            <person name="Lu X."/>
        </authorList>
    </citation>
    <scope>NUCLEOTIDE SEQUENCE</scope>
    <source>
        <strain evidence="16">NK1-12</strain>
    </source>
</reference>
<dbReference type="SMART" id="SM00388">
    <property type="entry name" value="HisKA"/>
    <property type="match status" value="1"/>
</dbReference>
<dbReference type="InterPro" id="IPR003594">
    <property type="entry name" value="HATPase_dom"/>
</dbReference>
<evidence type="ECO:0000256" key="7">
    <source>
        <dbReference type="ARBA" id="ARBA00022692"/>
    </source>
</evidence>
<dbReference type="CDD" id="cd12913">
    <property type="entry name" value="PDC1_MCP_like"/>
    <property type="match status" value="1"/>
</dbReference>
<comment type="catalytic activity">
    <reaction evidence="1">
        <text>ATP + protein L-histidine = ADP + protein N-phospho-L-histidine.</text>
        <dbReference type="EC" id="2.7.13.3"/>
    </reaction>
</comment>
<evidence type="ECO:0000256" key="4">
    <source>
        <dbReference type="ARBA" id="ARBA00022475"/>
    </source>
</evidence>
<evidence type="ECO:0000256" key="1">
    <source>
        <dbReference type="ARBA" id="ARBA00000085"/>
    </source>
</evidence>
<evidence type="ECO:0000256" key="8">
    <source>
        <dbReference type="ARBA" id="ARBA00022777"/>
    </source>
</evidence>
<evidence type="ECO:0000256" key="13">
    <source>
        <dbReference type="SAM" id="Phobius"/>
    </source>
</evidence>
<dbReference type="GO" id="GO:0000155">
    <property type="term" value="F:phosphorelay sensor kinase activity"/>
    <property type="evidence" value="ECO:0007669"/>
    <property type="project" value="InterPro"/>
</dbReference>
<dbReference type="EMBL" id="CP053586">
    <property type="protein sequence ID" value="WNZ25641.1"/>
    <property type="molecule type" value="Genomic_DNA"/>
</dbReference>
<comment type="subcellular location">
    <subcellularLocation>
        <location evidence="2">Cell membrane</location>
        <topology evidence="2">Multi-pass membrane protein</topology>
    </subcellularLocation>
</comment>
<dbReference type="Pfam" id="PF02743">
    <property type="entry name" value="dCache_1"/>
    <property type="match status" value="1"/>
</dbReference>
<dbReference type="PROSITE" id="PS50109">
    <property type="entry name" value="HIS_KIN"/>
    <property type="match status" value="1"/>
</dbReference>
<dbReference type="SMART" id="SM00304">
    <property type="entry name" value="HAMP"/>
    <property type="match status" value="1"/>
</dbReference>
<dbReference type="PROSITE" id="PS50885">
    <property type="entry name" value="HAMP"/>
    <property type="match status" value="1"/>
</dbReference>
<dbReference type="SUPFAM" id="SSF47384">
    <property type="entry name" value="Homodimeric domain of signal transducing histidine kinase"/>
    <property type="match status" value="1"/>
</dbReference>
<dbReference type="RefSeq" id="WP_316431800.1">
    <property type="nucleotide sequence ID" value="NZ_CP053586.1"/>
</dbReference>
<feature type="transmembrane region" description="Helical" evidence="13">
    <location>
        <begin position="20"/>
        <end position="41"/>
    </location>
</feature>